<proteinExistence type="predicted"/>
<name>A0ABV8E5H1_9HYPH</name>
<dbReference type="Pfam" id="PF00589">
    <property type="entry name" value="Phage_integrase"/>
    <property type="match status" value="1"/>
</dbReference>
<dbReference type="InterPro" id="IPR002104">
    <property type="entry name" value="Integrase_catalytic"/>
</dbReference>
<dbReference type="EMBL" id="JBHSBD010000008">
    <property type="protein sequence ID" value="MFC3966939.1"/>
    <property type="molecule type" value="Genomic_DNA"/>
</dbReference>
<keyword evidence="1" id="KW-0233">DNA recombination</keyword>
<dbReference type="RefSeq" id="WP_281435188.1">
    <property type="nucleotide sequence ID" value="NZ_JALJQZ010000037.1"/>
</dbReference>
<keyword evidence="4" id="KW-1185">Reference proteome</keyword>
<evidence type="ECO:0000259" key="2">
    <source>
        <dbReference type="PROSITE" id="PS51898"/>
    </source>
</evidence>
<dbReference type="Gene3D" id="1.10.443.10">
    <property type="entry name" value="Intergrase catalytic core"/>
    <property type="match status" value="1"/>
</dbReference>
<protein>
    <submittedName>
        <fullName evidence="3">Tyrosine-type recombinase/integrase</fullName>
    </submittedName>
</protein>
<dbReference type="PROSITE" id="PS51898">
    <property type="entry name" value="TYR_RECOMBINASE"/>
    <property type="match status" value="1"/>
</dbReference>
<sequence>MHTGQRQGDLLQLRWSNYDGEYISLRQAKSKRAGFRGKLVNIPCTAALRSMLDGMDRASDFILTTKTGHPFKKRYFSRLWSESMIAANIESVKFPHIEEPQELHFHDLRGTAVIMLNEAGCAIGEIVAITGHSLKTAATILEQYLARTKHLADSAIAKFEAAPSAEFANRLQTKAPEN</sequence>
<gene>
    <name evidence="3" type="ORF">ACFOVS_02045</name>
</gene>
<dbReference type="SUPFAM" id="SSF56349">
    <property type="entry name" value="DNA breaking-rejoining enzymes"/>
    <property type="match status" value="1"/>
</dbReference>
<dbReference type="InterPro" id="IPR011010">
    <property type="entry name" value="DNA_brk_join_enz"/>
</dbReference>
<reference evidence="4" key="1">
    <citation type="journal article" date="2019" name="Int. J. Syst. Evol. Microbiol.">
        <title>The Global Catalogue of Microorganisms (GCM) 10K type strain sequencing project: providing services to taxonomists for standard genome sequencing and annotation.</title>
        <authorList>
            <consortium name="The Broad Institute Genomics Platform"/>
            <consortium name="The Broad Institute Genome Sequencing Center for Infectious Disease"/>
            <person name="Wu L."/>
            <person name="Ma J."/>
        </authorList>
    </citation>
    <scope>NUCLEOTIDE SEQUENCE [LARGE SCALE GENOMIC DNA]</scope>
    <source>
        <strain evidence="4">TBRC 5781</strain>
    </source>
</reference>
<accession>A0ABV8E5H1</accession>
<feature type="domain" description="Tyr recombinase" evidence="2">
    <location>
        <begin position="1"/>
        <end position="161"/>
    </location>
</feature>
<organism evidence="3 4">
    <name type="scientific">Rhizobium lemnae</name>
    <dbReference type="NCBI Taxonomy" id="1214924"/>
    <lineage>
        <taxon>Bacteria</taxon>
        <taxon>Pseudomonadati</taxon>
        <taxon>Pseudomonadota</taxon>
        <taxon>Alphaproteobacteria</taxon>
        <taxon>Hyphomicrobiales</taxon>
        <taxon>Rhizobiaceae</taxon>
        <taxon>Rhizobium/Agrobacterium group</taxon>
        <taxon>Rhizobium</taxon>
    </lineage>
</organism>
<evidence type="ECO:0000313" key="4">
    <source>
        <dbReference type="Proteomes" id="UP001595697"/>
    </source>
</evidence>
<evidence type="ECO:0000313" key="3">
    <source>
        <dbReference type="EMBL" id="MFC3966939.1"/>
    </source>
</evidence>
<dbReference type="Proteomes" id="UP001595697">
    <property type="component" value="Unassembled WGS sequence"/>
</dbReference>
<comment type="caution">
    <text evidence="3">The sequence shown here is derived from an EMBL/GenBank/DDBJ whole genome shotgun (WGS) entry which is preliminary data.</text>
</comment>
<evidence type="ECO:0000256" key="1">
    <source>
        <dbReference type="ARBA" id="ARBA00023172"/>
    </source>
</evidence>
<dbReference type="InterPro" id="IPR013762">
    <property type="entry name" value="Integrase-like_cat_sf"/>
</dbReference>